<dbReference type="SUPFAM" id="SSF56112">
    <property type="entry name" value="Protein kinase-like (PK-like)"/>
    <property type="match status" value="1"/>
</dbReference>
<feature type="region of interest" description="Disordered" evidence="7">
    <location>
        <begin position="51"/>
        <end position="321"/>
    </location>
</feature>
<evidence type="ECO:0000256" key="4">
    <source>
        <dbReference type="ARBA" id="ARBA00022777"/>
    </source>
</evidence>
<proteinExistence type="predicted"/>
<feature type="compositionally biased region" description="Low complexity" evidence="7">
    <location>
        <begin position="592"/>
        <end position="604"/>
    </location>
</feature>
<dbReference type="PROSITE" id="PS00108">
    <property type="entry name" value="PROTEIN_KINASE_ST"/>
    <property type="match status" value="1"/>
</dbReference>
<keyword evidence="5 6" id="KW-0067">ATP-binding</keyword>
<keyword evidence="1" id="KW-0723">Serine/threonine-protein kinase</keyword>
<feature type="compositionally biased region" description="Polar residues" evidence="7">
    <location>
        <begin position="372"/>
        <end position="382"/>
    </location>
</feature>
<protein>
    <submittedName>
        <fullName evidence="9">Pkinase-domain-containing protein</fullName>
    </submittedName>
</protein>
<evidence type="ECO:0000313" key="10">
    <source>
        <dbReference type="Proteomes" id="UP000307440"/>
    </source>
</evidence>
<dbReference type="GO" id="GO:0004674">
    <property type="term" value="F:protein serine/threonine kinase activity"/>
    <property type="evidence" value="ECO:0007669"/>
    <property type="project" value="UniProtKB-KW"/>
</dbReference>
<feature type="compositionally biased region" description="Low complexity" evidence="7">
    <location>
        <begin position="88"/>
        <end position="106"/>
    </location>
</feature>
<dbReference type="FunFam" id="1.10.510.10:FF:000224">
    <property type="entry name" value="serine/threonine-protein kinase mph1 isoform X1"/>
    <property type="match status" value="1"/>
</dbReference>
<dbReference type="GO" id="GO:0007094">
    <property type="term" value="P:mitotic spindle assembly checkpoint signaling"/>
    <property type="evidence" value="ECO:0007669"/>
    <property type="project" value="TreeGrafter"/>
</dbReference>
<sequence>MSTSPATSPPHTPNDNNRISAISRSTNSDDSSIIEDLSFDYVKVSETEYIRTSKGTAGSSHSSPPTPQETLSPDSSPDHKDVSPESAPSHLTRTSLSRSESTPSLLGSSAVADVKPLRPFQRVVSVPIHSAATPNYLAPTTSARARLMPRRVLDDSRERHDSLSRSRQASEYPARESLLQEEKENIIEMEDRPSSVLSKRHSPPLTSRLTSSRNSSSRVHYSNVNSRPLADVPVPQRGSLSRQVSAGSGRPIRIIKTSAPKYSGTNIDRLGDVVENDDHHGENEAHQQQHRQQTPHSDTEPEDEGMEPAGVPMPSSYGAGAHLPVTRRKDLSSINVHAVASALSQSGNNRPRRSASLSDALQPDSYQLQVSQAPQLPSSRPGTSLGVHVDQGPRRIHEDERERQDAEARLEYKKHRREDELGQQHISRQSPSPTGGQVPTRTTIHRRRDSDTLRGLVPPPSATTLGSPTVMEMAGRPSPTVGRFGHGRASPSTSVTTKGRISPPAKGRLSPQTAPRVARDVAKHRRSPTAPEHPTTSNQLGGQRTVPSARTWANGDREDDFDGASSGEKDRERERERQMERDRDRRERREQQQQFQHQSQQLQPYAQVAPPAVTQPAPQAQLPVAAQFNRHIVVNKKAYARLDMIGKGGSSRVFRVLNHANELYAIKRVSLDKTDTETMSGYMNEIALLKRLEGNNRIIRLIDSEVKPGPGGSKGHLLLVMECGEVDLAKLLSEQMREPMNMVWISYYWQQMLQAVHVIHEEKIVHSDLKPANFVLVRGQLKLIDFGIANAIANDTTNIQRDHQIGTVNYMSPEAIELPDGMRRLKVGRPSDVWSLGVILYQMVYGQPPFQHLTVYQKMKAIPDTTYEIDYPDYSVPCIPAKNNGGGPIEPPKKLEHLKRRVRADVIRGIKSCMCRSAKERATIPELLQQEWLGMGTGEEEKAPEPKADRSSLAQLLGPKETLINPFYMTQLLKYGMSLSAGGGEFGEDALLKEAERLVEELRGVQKH</sequence>
<feature type="domain" description="Protein kinase" evidence="8">
    <location>
        <begin position="639"/>
        <end position="933"/>
    </location>
</feature>
<dbReference type="STRING" id="230819.A0A5C3L626"/>
<feature type="compositionally biased region" description="Basic and acidic residues" evidence="7">
    <location>
        <begin position="269"/>
        <end position="287"/>
    </location>
</feature>
<dbReference type="Proteomes" id="UP000307440">
    <property type="component" value="Unassembled WGS sequence"/>
</dbReference>
<keyword evidence="2" id="KW-0808">Transferase</keyword>
<feature type="compositionally biased region" description="Basic and acidic residues" evidence="7">
    <location>
        <begin position="178"/>
        <end position="193"/>
    </location>
</feature>
<dbReference type="InterPro" id="IPR011009">
    <property type="entry name" value="Kinase-like_dom_sf"/>
</dbReference>
<dbReference type="GO" id="GO:0034501">
    <property type="term" value="P:protein localization to kinetochore"/>
    <property type="evidence" value="ECO:0007669"/>
    <property type="project" value="TreeGrafter"/>
</dbReference>
<feature type="compositionally biased region" description="Low complexity" evidence="7">
    <location>
        <begin position="205"/>
        <end position="227"/>
    </location>
</feature>
<name>A0A5C3L626_COPMA</name>
<dbReference type="EMBL" id="ML210159">
    <property type="protein sequence ID" value="TFK28082.1"/>
    <property type="molecule type" value="Genomic_DNA"/>
</dbReference>
<dbReference type="Pfam" id="PF00069">
    <property type="entry name" value="Pkinase"/>
    <property type="match status" value="1"/>
</dbReference>
<evidence type="ECO:0000256" key="7">
    <source>
        <dbReference type="SAM" id="MobiDB-lite"/>
    </source>
</evidence>
<feature type="compositionally biased region" description="Basic and acidic residues" evidence="7">
    <location>
        <begin position="567"/>
        <end position="591"/>
    </location>
</feature>
<dbReference type="PANTHER" id="PTHR22974">
    <property type="entry name" value="MIXED LINEAGE PROTEIN KINASE"/>
    <property type="match status" value="1"/>
</dbReference>
<dbReference type="GO" id="GO:0005634">
    <property type="term" value="C:nucleus"/>
    <property type="evidence" value="ECO:0007669"/>
    <property type="project" value="TreeGrafter"/>
</dbReference>
<dbReference type="CDD" id="cd14131">
    <property type="entry name" value="PKc_Mps1"/>
    <property type="match status" value="1"/>
</dbReference>
<dbReference type="GO" id="GO:0004712">
    <property type="term" value="F:protein serine/threonine/tyrosine kinase activity"/>
    <property type="evidence" value="ECO:0007669"/>
    <property type="project" value="TreeGrafter"/>
</dbReference>
<dbReference type="AlphaFoldDB" id="A0A5C3L626"/>
<feature type="compositionally biased region" description="Polar residues" evidence="7">
    <location>
        <begin position="14"/>
        <end position="31"/>
    </location>
</feature>
<organism evidence="9 10">
    <name type="scientific">Coprinopsis marcescibilis</name>
    <name type="common">Agaric fungus</name>
    <name type="synonym">Psathyrella marcescibilis</name>
    <dbReference type="NCBI Taxonomy" id="230819"/>
    <lineage>
        <taxon>Eukaryota</taxon>
        <taxon>Fungi</taxon>
        <taxon>Dikarya</taxon>
        <taxon>Basidiomycota</taxon>
        <taxon>Agaricomycotina</taxon>
        <taxon>Agaricomycetes</taxon>
        <taxon>Agaricomycetidae</taxon>
        <taxon>Agaricales</taxon>
        <taxon>Agaricineae</taxon>
        <taxon>Psathyrellaceae</taxon>
        <taxon>Coprinopsis</taxon>
    </lineage>
</organism>
<dbReference type="GO" id="GO:0000776">
    <property type="term" value="C:kinetochore"/>
    <property type="evidence" value="ECO:0007669"/>
    <property type="project" value="TreeGrafter"/>
</dbReference>
<dbReference type="PROSITE" id="PS50011">
    <property type="entry name" value="PROTEIN_KINASE_DOM"/>
    <property type="match status" value="1"/>
</dbReference>
<evidence type="ECO:0000256" key="1">
    <source>
        <dbReference type="ARBA" id="ARBA00022527"/>
    </source>
</evidence>
<feature type="region of interest" description="Disordered" evidence="7">
    <location>
        <begin position="372"/>
        <end position="604"/>
    </location>
</feature>
<evidence type="ECO:0000256" key="2">
    <source>
        <dbReference type="ARBA" id="ARBA00022679"/>
    </source>
</evidence>
<dbReference type="GO" id="GO:0005524">
    <property type="term" value="F:ATP binding"/>
    <property type="evidence" value="ECO:0007669"/>
    <property type="project" value="UniProtKB-UniRule"/>
</dbReference>
<evidence type="ECO:0000259" key="8">
    <source>
        <dbReference type="PROSITE" id="PS50011"/>
    </source>
</evidence>
<feature type="compositionally biased region" description="Basic and acidic residues" evidence="7">
    <location>
        <begin position="151"/>
        <end position="164"/>
    </location>
</feature>
<keyword evidence="4 9" id="KW-0418">Kinase</keyword>
<dbReference type="Gene3D" id="3.30.200.20">
    <property type="entry name" value="Phosphorylase Kinase, domain 1"/>
    <property type="match status" value="1"/>
</dbReference>
<dbReference type="InterPro" id="IPR008271">
    <property type="entry name" value="Ser/Thr_kinase_AS"/>
</dbReference>
<evidence type="ECO:0000313" key="9">
    <source>
        <dbReference type="EMBL" id="TFK28082.1"/>
    </source>
</evidence>
<dbReference type="PANTHER" id="PTHR22974:SF21">
    <property type="entry name" value="DUAL SPECIFICITY PROTEIN KINASE TTK"/>
    <property type="match status" value="1"/>
</dbReference>
<dbReference type="Gene3D" id="1.10.510.10">
    <property type="entry name" value="Transferase(Phosphotransferase) domain 1"/>
    <property type="match status" value="1"/>
</dbReference>
<feature type="compositionally biased region" description="Polar residues" evidence="7">
    <location>
        <begin position="490"/>
        <end position="499"/>
    </location>
</feature>
<feature type="compositionally biased region" description="Basic and acidic residues" evidence="7">
    <location>
        <begin position="391"/>
        <end position="422"/>
    </location>
</feature>
<evidence type="ECO:0000256" key="3">
    <source>
        <dbReference type="ARBA" id="ARBA00022741"/>
    </source>
</evidence>
<dbReference type="OrthoDB" id="20524at2759"/>
<gene>
    <name evidence="9" type="ORF">FA15DRAFT_701453</name>
</gene>
<feature type="binding site" evidence="6">
    <location>
        <position position="667"/>
    </location>
    <ligand>
        <name>ATP</name>
        <dbReference type="ChEBI" id="CHEBI:30616"/>
    </ligand>
</feature>
<keyword evidence="10" id="KW-1185">Reference proteome</keyword>
<dbReference type="GO" id="GO:0033316">
    <property type="term" value="P:meiotic spindle assembly checkpoint signaling"/>
    <property type="evidence" value="ECO:0007669"/>
    <property type="project" value="TreeGrafter"/>
</dbReference>
<dbReference type="GO" id="GO:0098813">
    <property type="term" value="P:nuclear chromosome segregation"/>
    <property type="evidence" value="ECO:0007669"/>
    <property type="project" value="UniProtKB-ARBA"/>
</dbReference>
<dbReference type="FunFam" id="3.30.200.20:FF:000131">
    <property type="entry name" value="Dual specificity protein kinase TTK"/>
    <property type="match status" value="1"/>
</dbReference>
<dbReference type="InterPro" id="IPR027084">
    <property type="entry name" value="Mps1_cat"/>
</dbReference>
<keyword evidence="3 6" id="KW-0547">Nucleotide-binding</keyword>
<feature type="compositionally biased region" description="Polar residues" evidence="7">
    <location>
        <begin position="424"/>
        <end position="442"/>
    </location>
</feature>
<dbReference type="SMART" id="SM00220">
    <property type="entry name" value="S_TKc"/>
    <property type="match status" value="1"/>
</dbReference>
<accession>A0A5C3L626</accession>
<reference evidence="9 10" key="1">
    <citation type="journal article" date="2019" name="Nat. Ecol. Evol.">
        <title>Megaphylogeny resolves global patterns of mushroom evolution.</title>
        <authorList>
            <person name="Varga T."/>
            <person name="Krizsan K."/>
            <person name="Foldi C."/>
            <person name="Dima B."/>
            <person name="Sanchez-Garcia M."/>
            <person name="Sanchez-Ramirez S."/>
            <person name="Szollosi G.J."/>
            <person name="Szarkandi J.G."/>
            <person name="Papp V."/>
            <person name="Albert L."/>
            <person name="Andreopoulos W."/>
            <person name="Angelini C."/>
            <person name="Antonin V."/>
            <person name="Barry K.W."/>
            <person name="Bougher N.L."/>
            <person name="Buchanan P."/>
            <person name="Buyck B."/>
            <person name="Bense V."/>
            <person name="Catcheside P."/>
            <person name="Chovatia M."/>
            <person name="Cooper J."/>
            <person name="Damon W."/>
            <person name="Desjardin D."/>
            <person name="Finy P."/>
            <person name="Geml J."/>
            <person name="Haridas S."/>
            <person name="Hughes K."/>
            <person name="Justo A."/>
            <person name="Karasinski D."/>
            <person name="Kautmanova I."/>
            <person name="Kiss B."/>
            <person name="Kocsube S."/>
            <person name="Kotiranta H."/>
            <person name="LaButti K.M."/>
            <person name="Lechner B.E."/>
            <person name="Liimatainen K."/>
            <person name="Lipzen A."/>
            <person name="Lukacs Z."/>
            <person name="Mihaltcheva S."/>
            <person name="Morgado L.N."/>
            <person name="Niskanen T."/>
            <person name="Noordeloos M.E."/>
            <person name="Ohm R.A."/>
            <person name="Ortiz-Santana B."/>
            <person name="Ovrebo C."/>
            <person name="Racz N."/>
            <person name="Riley R."/>
            <person name="Savchenko A."/>
            <person name="Shiryaev A."/>
            <person name="Soop K."/>
            <person name="Spirin V."/>
            <person name="Szebenyi C."/>
            <person name="Tomsovsky M."/>
            <person name="Tulloss R.E."/>
            <person name="Uehling J."/>
            <person name="Grigoriev I.V."/>
            <person name="Vagvolgyi C."/>
            <person name="Papp T."/>
            <person name="Martin F.M."/>
            <person name="Miettinen O."/>
            <person name="Hibbett D.S."/>
            <person name="Nagy L.G."/>
        </authorList>
    </citation>
    <scope>NUCLEOTIDE SEQUENCE [LARGE SCALE GENOMIC DNA]</scope>
    <source>
        <strain evidence="9 10">CBS 121175</strain>
    </source>
</reference>
<evidence type="ECO:0000256" key="6">
    <source>
        <dbReference type="PROSITE-ProRule" id="PRU10141"/>
    </source>
</evidence>
<feature type="compositionally biased region" description="Polar residues" evidence="7">
    <location>
        <begin position="53"/>
        <end position="75"/>
    </location>
</feature>
<dbReference type="InterPro" id="IPR017441">
    <property type="entry name" value="Protein_kinase_ATP_BS"/>
</dbReference>
<evidence type="ECO:0000256" key="5">
    <source>
        <dbReference type="ARBA" id="ARBA00022840"/>
    </source>
</evidence>
<dbReference type="InterPro" id="IPR000719">
    <property type="entry name" value="Prot_kinase_dom"/>
</dbReference>
<dbReference type="PROSITE" id="PS00107">
    <property type="entry name" value="PROTEIN_KINASE_ATP"/>
    <property type="match status" value="1"/>
</dbReference>
<feature type="compositionally biased region" description="Polar residues" evidence="7">
    <location>
        <begin position="534"/>
        <end position="548"/>
    </location>
</feature>
<feature type="region of interest" description="Disordered" evidence="7">
    <location>
        <begin position="1"/>
        <end position="35"/>
    </location>
</feature>